<feature type="compositionally biased region" description="Low complexity" evidence="1">
    <location>
        <begin position="521"/>
        <end position="535"/>
    </location>
</feature>
<evidence type="ECO:0000313" key="4">
    <source>
        <dbReference type="Proteomes" id="UP000005018"/>
    </source>
</evidence>
<dbReference type="PANTHER" id="PTHR15921:SF3">
    <property type="entry name" value="PRE-MRNA CLEAVAGE COMPLEX 2 PROTEIN PCF11"/>
    <property type="match status" value="1"/>
</dbReference>
<gene>
    <name evidence="3" type="ORF">CORT_0A09150</name>
</gene>
<proteinExistence type="predicted"/>
<dbReference type="GO" id="GO:0031124">
    <property type="term" value="P:mRNA 3'-end processing"/>
    <property type="evidence" value="ECO:0007669"/>
    <property type="project" value="InterPro"/>
</dbReference>
<dbReference type="Proteomes" id="UP000005018">
    <property type="component" value="Chromosome 1"/>
</dbReference>
<reference evidence="3 4" key="1">
    <citation type="journal article" date="2012" name="PLoS ONE">
        <title>Sequence and analysis of the genome of the pathogenic yeast Candida orthopsilosis.</title>
        <authorList>
            <person name="Riccombeni A."/>
            <person name="Vidanes G."/>
            <person name="Proux-Wera E."/>
            <person name="Wolfe K.H."/>
            <person name="Butler G."/>
        </authorList>
    </citation>
    <scope>NUCLEOTIDE SEQUENCE [LARGE SCALE GENOMIC DNA]</scope>
    <source>
        <strain evidence="3 4">Co 90-125</strain>
    </source>
</reference>
<feature type="region of interest" description="Disordered" evidence="1">
    <location>
        <begin position="520"/>
        <end position="549"/>
    </location>
</feature>
<dbReference type="eggNOG" id="KOG2071">
    <property type="taxonomic scope" value="Eukaryota"/>
</dbReference>
<feature type="compositionally biased region" description="Polar residues" evidence="1">
    <location>
        <begin position="468"/>
        <end position="480"/>
    </location>
</feature>
<organism evidence="3 4">
    <name type="scientific">Candida orthopsilosis (strain 90-125)</name>
    <name type="common">Yeast</name>
    <dbReference type="NCBI Taxonomy" id="1136231"/>
    <lineage>
        <taxon>Eukaryota</taxon>
        <taxon>Fungi</taxon>
        <taxon>Dikarya</taxon>
        <taxon>Ascomycota</taxon>
        <taxon>Saccharomycotina</taxon>
        <taxon>Pichiomycetes</taxon>
        <taxon>Debaryomycetaceae</taxon>
        <taxon>Candida/Lodderomyces clade</taxon>
        <taxon>Candida</taxon>
    </lineage>
</organism>
<feature type="compositionally biased region" description="Polar residues" evidence="1">
    <location>
        <begin position="725"/>
        <end position="739"/>
    </location>
</feature>
<dbReference type="RefSeq" id="XP_003866738.1">
    <property type="nucleotide sequence ID" value="XM_003866690.1"/>
</dbReference>
<feature type="region of interest" description="Disordered" evidence="1">
    <location>
        <begin position="347"/>
        <end position="369"/>
    </location>
</feature>
<name>H8WYI4_CANO9</name>
<evidence type="ECO:0000313" key="3">
    <source>
        <dbReference type="EMBL" id="CCG21299.1"/>
    </source>
</evidence>
<dbReference type="OrthoDB" id="2129491at2759"/>
<dbReference type="PROSITE" id="PS51391">
    <property type="entry name" value="CID"/>
    <property type="match status" value="1"/>
</dbReference>
<dbReference type="GO" id="GO:0006369">
    <property type="term" value="P:termination of RNA polymerase II transcription"/>
    <property type="evidence" value="ECO:0007669"/>
    <property type="project" value="InterPro"/>
</dbReference>
<dbReference type="Gene3D" id="1.25.40.90">
    <property type="match status" value="1"/>
</dbReference>
<dbReference type="EMBL" id="HE681719">
    <property type="protein sequence ID" value="CCG21299.1"/>
    <property type="molecule type" value="Genomic_DNA"/>
</dbReference>
<dbReference type="GO" id="GO:0003729">
    <property type="term" value="F:mRNA binding"/>
    <property type="evidence" value="ECO:0007669"/>
    <property type="project" value="InterPro"/>
</dbReference>
<dbReference type="InterPro" id="IPR045154">
    <property type="entry name" value="PCF11-like"/>
</dbReference>
<feature type="compositionally biased region" description="Basic and acidic residues" evidence="1">
    <location>
        <begin position="678"/>
        <end position="700"/>
    </location>
</feature>
<feature type="compositionally biased region" description="Basic and acidic residues" evidence="1">
    <location>
        <begin position="427"/>
        <end position="448"/>
    </location>
</feature>
<dbReference type="SMART" id="SM00582">
    <property type="entry name" value="RPR"/>
    <property type="match status" value="1"/>
</dbReference>
<dbReference type="Pfam" id="PF04818">
    <property type="entry name" value="CID"/>
    <property type="match status" value="1"/>
</dbReference>
<dbReference type="HOGENOM" id="CLU_294227_0_0_1"/>
<sequence>MSKTNSVEPEIVHNVSYVEQFKEGLRDLSAKKAVIERMTQLANNAADDARLICKMIETKLFNSNKQTKIFTFYLIDSIIKALPAYNTLFAPRIYDLFVHAYTTCSTTDLRDKLMELAGTWSGDIPSFSKDILDKVNRFLQKASHVTNKENIKAQLTPDGLTNALRELLRYTIHLDWKLTTIQDDLKYLSERELGLYKYFNNERNNLVSKINNVLDSIQDDMRPKSVGENMASVFIQIPHQFKLHAPRYGQELYDARSALDRLCQQQDEFLEDIRTHSESLETGQKRKDAVRQRRMKFENFLQENCVVINFTPKSDIFKMSQQDFKKVIRNFGIVAVDKESVQKVTDNKIEEPSVESVHKRDPDGTDGEKVAKVKKEVINESLQPTLGDDVLGLFGGYGNSSIFGNSENKNRKVTAHNGALFGHSSAKDKAAEGHNDSSHSSHQSKENLDVEVTPVVSCIDDGNEDSQQDGTHQVSDSVNLKSAKGSKGVPDKKVESTISSCEGLSTSDVITKIENETDVPFNSVSSNSFHSSASVNRHKTDVDGDLEMSKENWDPYASVGAQVNSKSSDHFTSSSLDVENFDRTKFISDNSGCSDDKKGTAHGDGSKSDSVGQNVWMQDIEDDFENLESAFNEPTRPLSKDKEDDIPNSERVFNEPAKPFPSPEKSMAESAGGPKSNDNLKRVEDQETVAEKVLQKENISHNESLPSADLESNLHHFQSDDISYDPTQEHQGLTSNQLLGNAYKPSLTSTVSAPQVSVSESSENTADANSDVSSAKLEQPTPPLPPHTLDSNSYPVPGGSSLDFDASQIGFRPPTPPNASHAHVIRSKDSPVEQPVGPPQASNSLKRLRTSPGVEESSCKRLKSSPSQPLDSMDSNSHKVTASVAPPPAAASAVTDEVNPAEFKSFENIAQKSETDVPPPPSKSELGRKLSLSEFKLKRQRTDLHTAPLAISLASANDSVSNANTASTTTATTITTTNATTASTVQRSLSNQPAGKLHPPTGLRSILRDSVSVEGENKVRKRVRWDPALIE</sequence>
<dbReference type="CDD" id="cd16982">
    <property type="entry name" value="CID_Pcf11"/>
    <property type="match status" value="1"/>
</dbReference>
<dbReference type="InterPro" id="IPR047415">
    <property type="entry name" value="Pcf11_CID"/>
</dbReference>
<feature type="compositionally biased region" description="Low complexity" evidence="1">
    <location>
        <begin position="880"/>
        <end position="895"/>
    </location>
</feature>
<feature type="domain" description="CID" evidence="2">
    <location>
        <begin position="13"/>
        <end position="143"/>
    </location>
</feature>
<feature type="region of interest" description="Disordered" evidence="1">
    <location>
        <begin position="586"/>
        <end position="897"/>
    </location>
</feature>
<feature type="region of interest" description="Disordered" evidence="1">
    <location>
        <begin position="907"/>
        <end position="926"/>
    </location>
</feature>
<feature type="compositionally biased region" description="Polar residues" evidence="1">
    <location>
        <begin position="746"/>
        <end position="773"/>
    </location>
</feature>
<feature type="region of interest" description="Disordered" evidence="1">
    <location>
        <begin position="983"/>
        <end position="1003"/>
    </location>
</feature>
<keyword evidence="4" id="KW-1185">Reference proteome</keyword>
<dbReference type="SUPFAM" id="SSF48464">
    <property type="entry name" value="ENTH/VHS domain"/>
    <property type="match status" value="1"/>
</dbReference>
<feature type="compositionally biased region" description="Basic and acidic residues" evidence="1">
    <location>
        <begin position="538"/>
        <end position="549"/>
    </location>
</feature>
<evidence type="ECO:0000256" key="1">
    <source>
        <dbReference type="SAM" id="MobiDB-lite"/>
    </source>
</evidence>
<dbReference type="GO" id="GO:0000993">
    <property type="term" value="F:RNA polymerase II complex binding"/>
    <property type="evidence" value="ECO:0007669"/>
    <property type="project" value="InterPro"/>
</dbReference>
<evidence type="ECO:0000259" key="2">
    <source>
        <dbReference type="PROSITE" id="PS51391"/>
    </source>
</evidence>
<dbReference type="PANTHER" id="PTHR15921">
    <property type="entry name" value="PRE-MRNA CLEAVAGE COMPLEX II"/>
    <property type="match status" value="1"/>
</dbReference>
<feature type="region of interest" description="Disordered" evidence="1">
    <location>
        <begin position="427"/>
        <end position="494"/>
    </location>
</feature>
<dbReference type="KEGG" id="cot:CORT_0A09150"/>
<dbReference type="InterPro" id="IPR008942">
    <property type="entry name" value="ENTH_VHS"/>
</dbReference>
<dbReference type="GeneID" id="14538069"/>
<dbReference type="GO" id="GO:0005849">
    <property type="term" value="C:mRNA cleavage factor complex"/>
    <property type="evidence" value="ECO:0007669"/>
    <property type="project" value="TreeGrafter"/>
</dbReference>
<accession>H8WYI4</accession>
<feature type="compositionally biased region" description="Polar residues" evidence="1">
    <location>
        <begin position="864"/>
        <end position="879"/>
    </location>
</feature>
<protein>
    <recommendedName>
        <fullName evidence="2">CID domain-containing protein</fullName>
    </recommendedName>
</protein>
<dbReference type="InterPro" id="IPR006569">
    <property type="entry name" value="CID_dom"/>
</dbReference>
<feature type="compositionally biased region" description="Basic and acidic residues" evidence="1">
    <location>
        <begin position="594"/>
        <end position="607"/>
    </location>
</feature>
<dbReference type="AlphaFoldDB" id="H8WYI4"/>
<dbReference type="GO" id="GO:0005737">
    <property type="term" value="C:cytoplasm"/>
    <property type="evidence" value="ECO:0007669"/>
    <property type="project" value="TreeGrafter"/>
</dbReference>